<dbReference type="PROSITE" id="PS50297">
    <property type="entry name" value="ANK_REP_REGION"/>
    <property type="match status" value="4"/>
</dbReference>
<reference evidence="7" key="1">
    <citation type="submission" date="2013-09" db="EMBL/GenBank/DDBJ databases">
        <title>Corchorus olitorius genome sequencing.</title>
        <authorList>
            <person name="Alam M."/>
            <person name="Haque M.S."/>
            <person name="Islam M.S."/>
            <person name="Emdad E.M."/>
            <person name="Islam M.M."/>
            <person name="Ahmed B."/>
            <person name="Halim A."/>
            <person name="Hossen Q.M.M."/>
            <person name="Hossain M.Z."/>
            <person name="Ahmed R."/>
            <person name="Khan M.M."/>
            <person name="Islam R."/>
            <person name="Rashid M.M."/>
            <person name="Khan S.A."/>
            <person name="Rahman M.S."/>
            <person name="Alam M."/>
            <person name="Yahiya A.S."/>
            <person name="Khan M.S."/>
            <person name="Azam M.S."/>
            <person name="Haque T."/>
            <person name="Lashkar M.Z.H."/>
            <person name="Akhand A.I."/>
            <person name="Morshed G."/>
            <person name="Roy S."/>
            <person name="Uddin K.S."/>
            <person name="Rabeya T."/>
            <person name="Hossain A.S."/>
            <person name="Chowdhury A."/>
            <person name="Snigdha A.R."/>
            <person name="Mortoza M.S."/>
            <person name="Matin S.A."/>
            <person name="Hoque S.M.E."/>
            <person name="Islam M.K."/>
            <person name="Roy D.K."/>
            <person name="Haider R."/>
            <person name="Moosa M.M."/>
            <person name="Elias S.M."/>
            <person name="Hasan A.M."/>
            <person name="Jahan S."/>
            <person name="Shafiuddin M."/>
            <person name="Mahmood N."/>
            <person name="Shommy N.S."/>
        </authorList>
    </citation>
    <scope>NUCLEOTIDE SEQUENCE [LARGE SCALE GENOMIC DNA]</scope>
    <source>
        <strain evidence="7">cv. O-4</strain>
    </source>
</reference>
<dbReference type="PROSITE" id="PS50088">
    <property type="entry name" value="ANK_REPEAT"/>
    <property type="match status" value="4"/>
</dbReference>
<comment type="caution">
    <text evidence="6">The sequence shown here is derived from an EMBL/GenBank/DDBJ whole genome shotgun (WGS) entry which is preliminary data.</text>
</comment>
<evidence type="ECO:0000313" key="7">
    <source>
        <dbReference type="Proteomes" id="UP000187203"/>
    </source>
</evidence>
<dbReference type="Pfam" id="PF00635">
    <property type="entry name" value="Motile_Sperm"/>
    <property type="match status" value="1"/>
</dbReference>
<dbReference type="SUPFAM" id="SSF46785">
    <property type="entry name" value="Winged helix' DNA-binding domain"/>
    <property type="match status" value="1"/>
</dbReference>
<dbReference type="InterPro" id="IPR023093">
    <property type="entry name" value="ScpA-like_C"/>
</dbReference>
<accession>A0A1R3I015</accession>
<dbReference type="InterPro" id="IPR013783">
    <property type="entry name" value="Ig-like_fold"/>
</dbReference>
<dbReference type="Gene3D" id="2.60.40.10">
    <property type="entry name" value="Immunoglobulins"/>
    <property type="match status" value="1"/>
</dbReference>
<dbReference type="Gene3D" id="1.10.10.580">
    <property type="entry name" value="Structural maintenance of chromosome 1. Chain E"/>
    <property type="match status" value="1"/>
</dbReference>
<dbReference type="InterPro" id="IPR006909">
    <property type="entry name" value="Rad21/Rec8_C_eu"/>
</dbReference>
<feature type="domain" description="MSP" evidence="5">
    <location>
        <begin position="5"/>
        <end position="127"/>
    </location>
</feature>
<organism evidence="6 7">
    <name type="scientific">Corchorus olitorius</name>
    <dbReference type="NCBI Taxonomy" id="93759"/>
    <lineage>
        <taxon>Eukaryota</taxon>
        <taxon>Viridiplantae</taxon>
        <taxon>Streptophyta</taxon>
        <taxon>Embryophyta</taxon>
        <taxon>Tracheophyta</taxon>
        <taxon>Spermatophyta</taxon>
        <taxon>Magnoliopsida</taxon>
        <taxon>eudicotyledons</taxon>
        <taxon>Gunneridae</taxon>
        <taxon>Pentapetalae</taxon>
        <taxon>rosids</taxon>
        <taxon>malvids</taxon>
        <taxon>Malvales</taxon>
        <taxon>Malvaceae</taxon>
        <taxon>Grewioideae</taxon>
        <taxon>Apeibeae</taxon>
        <taxon>Corchorus</taxon>
    </lineage>
</organism>
<dbReference type="InterPro" id="IPR036770">
    <property type="entry name" value="Ankyrin_rpt-contain_sf"/>
</dbReference>
<dbReference type="Gene3D" id="1.25.40.20">
    <property type="entry name" value="Ankyrin repeat-containing domain"/>
    <property type="match status" value="2"/>
</dbReference>
<dbReference type="SMR" id="A0A1R3I015"/>
<dbReference type="InterPro" id="IPR036390">
    <property type="entry name" value="WH_DNA-bd_sf"/>
</dbReference>
<evidence type="ECO:0000313" key="6">
    <source>
        <dbReference type="EMBL" id="OMO75935.1"/>
    </source>
</evidence>
<evidence type="ECO:0000256" key="1">
    <source>
        <dbReference type="ARBA" id="ARBA00022737"/>
    </source>
</evidence>
<dbReference type="Pfam" id="PF00023">
    <property type="entry name" value="Ank"/>
    <property type="match status" value="1"/>
</dbReference>
<dbReference type="PANTHER" id="PTHR24198">
    <property type="entry name" value="ANKYRIN REPEAT AND PROTEIN KINASE DOMAIN-CONTAINING PROTEIN"/>
    <property type="match status" value="1"/>
</dbReference>
<feature type="region of interest" description="Disordered" evidence="4">
    <location>
        <begin position="584"/>
        <end position="606"/>
    </location>
</feature>
<dbReference type="OrthoDB" id="194358at2759"/>
<feature type="repeat" description="ANK" evidence="3">
    <location>
        <begin position="252"/>
        <end position="284"/>
    </location>
</feature>
<dbReference type="InterPro" id="IPR002110">
    <property type="entry name" value="Ankyrin_rpt"/>
</dbReference>
<feature type="repeat" description="ANK" evidence="3">
    <location>
        <begin position="372"/>
        <end position="404"/>
    </location>
</feature>
<feature type="compositionally biased region" description="Basic and acidic residues" evidence="4">
    <location>
        <begin position="751"/>
        <end position="764"/>
    </location>
</feature>
<dbReference type="InterPro" id="IPR000535">
    <property type="entry name" value="MSP_dom"/>
</dbReference>
<dbReference type="PROSITE" id="PS50202">
    <property type="entry name" value="MSP"/>
    <property type="match status" value="1"/>
</dbReference>
<proteinExistence type="predicted"/>
<gene>
    <name evidence="6" type="ORF">COLO4_25779</name>
</gene>
<dbReference type="Pfam" id="PF04824">
    <property type="entry name" value="Rad21_Rec8"/>
    <property type="match status" value="1"/>
</dbReference>
<dbReference type="PANTHER" id="PTHR24198:SF165">
    <property type="entry name" value="ANKYRIN REPEAT-CONTAINING PROTEIN-RELATED"/>
    <property type="match status" value="1"/>
</dbReference>
<dbReference type="AlphaFoldDB" id="A0A1R3I015"/>
<evidence type="ECO:0000259" key="5">
    <source>
        <dbReference type="PROSITE" id="PS50202"/>
    </source>
</evidence>
<name>A0A1R3I015_9ROSI</name>
<dbReference type="SMART" id="SM00248">
    <property type="entry name" value="ANK"/>
    <property type="match status" value="9"/>
</dbReference>
<evidence type="ECO:0000256" key="4">
    <source>
        <dbReference type="SAM" id="MobiDB-lite"/>
    </source>
</evidence>
<dbReference type="SUPFAM" id="SSF48403">
    <property type="entry name" value="Ankyrin repeat"/>
    <property type="match status" value="1"/>
</dbReference>
<keyword evidence="1" id="KW-0677">Repeat</keyword>
<dbReference type="EMBL" id="AWUE01019130">
    <property type="protein sequence ID" value="OMO75935.1"/>
    <property type="molecule type" value="Genomic_DNA"/>
</dbReference>
<dbReference type="STRING" id="93759.A0A1R3I015"/>
<feature type="region of interest" description="Disordered" evidence="4">
    <location>
        <begin position="725"/>
        <end position="764"/>
    </location>
</feature>
<keyword evidence="2 3" id="KW-0040">ANK repeat</keyword>
<protein>
    <submittedName>
        <fullName evidence="6">Major sperm protein</fullName>
    </submittedName>
</protein>
<dbReference type="CDD" id="cd21793">
    <property type="entry name" value="Rad21_Rec8_M_AtSYN1-like"/>
    <property type="match status" value="1"/>
</dbReference>
<keyword evidence="7" id="KW-1185">Reference proteome</keyword>
<dbReference type="InterPro" id="IPR008962">
    <property type="entry name" value="PapD-like_sf"/>
</dbReference>
<feature type="repeat" description="ANK" evidence="3">
    <location>
        <begin position="285"/>
        <end position="317"/>
    </location>
</feature>
<evidence type="ECO:0000256" key="3">
    <source>
        <dbReference type="PROSITE-ProRule" id="PRU00023"/>
    </source>
</evidence>
<dbReference type="Pfam" id="PF12796">
    <property type="entry name" value="Ank_2"/>
    <property type="match status" value="2"/>
</dbReference>
<dbReference type="PRINTS" id="PR01415">
    <property type="entry name" value="ANKYRIN"/>
</dbReference>
<sequence length="968" mass="108981">MENLLEISEPEIRINFILNTKCRCNLILKSLCPSFPVAFKVQTSSPHKFLVNPPSGLVPPSSHVALQIVLKPQDQIPPTFPRSHSDRFLIRTAPFDLDSGEPTHYDSVNTWLSTRPTQDIKLKVAFVGPFLLQHAVSCGDLEMVRKMIKFQKSVLFDLSPKEAESILRVATQLDNSEDMVNLLLEAGLRIATREEEEEQKNANNVGSYPVDPRWESKGWSDLHVAAVFDRTQELDRLLRNGRRETLDWRDKEGRTPLHLAVSKGNIECAKMLLKSGADKNAKSNDGRTALYRAAANGNRRMVEILIEMDADPTIQDDHGRSALDVARERGHEEMVEIMERGKEVMLAARCGDTRRLKSLLKNGATMNFQDQYGLTPLHAAAIKGHKEVILVFLEMGSDLDCRDNEGHTALHLAVEGGHSEIVEALIVNGANVNAKTKNGLTPIYMAKTLGYIDISQLIIDLRNAWKEINEATLLPKNKAKAGRRSITLPDFEDTNLGEPEDEEIPMGFQQNNFNMRLDQIDDYYVFLDPMADNLTHDHNQADDNDITLCDSFQPTTEFRNQFERFEEGGEETQQNTFEEHIEMPTAPIPSPGQENGPQRGLGEDIPEQHPEDLFMQQDQFDQQPNLNKAARDQQRQGPVKRKARSKRIVIEEPTIISSAEMQSRLKDTSDILKRKLSRQRRCTNMLSTSKIPKLMELPSTVLMDDIFMKGNQEIPYPPQLLELWKNSTQPDHDSPTARTSQPQPPEPEEFPSERMHDDYPMNYSFDDHHSGVGSSSIKDIELQRTSMRNNTTVTPPVELVTQFVTPRNSGDAPRYSGSSASGDGVLAHMFEVNTGRVGSRNSRNSTGGLEPVVEVHPFQETDTIFKLSKSQNLTPEFELLVETQLTMETPQNDPPDIMTENMRMHMKTHFETPGAPQVESLNNLAAGLNRKGAAQLFYQTCVLASLQVLKVEQTEPFGDILISRGAKM</sequence>
<feature type="repeat" description="ANK" evidence="3">
    <location>
        <begin position="405"/>
        <end position="437"/>
    </location>
</feature>
<feature type="region of interest" description="Disordered" evidence="4">
    <location>
        <begin position="624"/>
        <end position="645"/>
    </location>
</feature>
<dbReference type="SUPFAM" id="SSF49354">
    <property type="entry name" value="PapD-like"/>
    <property type="match status" value="1"/>
</dbReference>
<evidence type="ECO:0000256" key="2">
    <source>
        <dbReference type="ARBA" id="ARBA00023043"/>
    </source>
</evidence>
<dbReference type="Proteomes" id="UP000187203">
    <property type="component" value="Unassembled WGS sequence"/>
</dbReference>